<evidence type="ECO:0000313" key="3">
    <source>
        <dbReference type="Proteomes" id="UP000789739"/>
    </source>
</evidence>
<comment type="caution">
    <text evidence="2">The sequence shown here is derived from an EMBL/GenBank/DDBJ whole genome shotgun (WGS) entry which is preliminary data.</text>
</comment>
<evidence type="ECO:0000313" key="2">
    <source>
        <dbReference type="EMBL" id="CAG8582642.1"/>
    </source>
</evidence>
<dbReference type="Proteomes" id="UP000789739">
    <property type="component" value="Unassembled WGS sequence"/>
</dbReference>
<dbReference type="AlphaFoldDB" id="A0A9N9BVL9"/>
<dbReference type="InterPro" id="IPR001584">
    <property type="entry name" value="Integrase_cat-core"/>
</dbReference>
<dbReference type="InterPro" id="IPR012337">
    <property type="entry name" value="RNaseH-like_sf"/>
</dbReference>
<dbReference type="PANTHER" id="PTHR47266">
    <property type="entry name" value="ENDONUCLEASE-RELATED"/>
    <property type="match status" value="1"/>
</dbReference>
<dbReference type="PROSITE" id="PS50994">
    <property type="entry name" value="INTEGRASE"/>
    <property type="match status" value="1"/>
</dbReference>
<protein>
    <submittedName>
        <fullName evidence="2">1815_t:CDS:1</fullName>
    </submittedName>
</protein>
<dbReference type="GO" id="GO:0015074">
    <property type="term" value="P:DNA integration"/>
    <property type="evidence" value="ECO:0007669"/>
    <property type="project" value="InterPro"/>
</dbReference>
<evidence type="ECO:0000259" key="1">
    <source>
        <dbReference type="PROSITE" id="PS50994"/>
    </source>
</evidence>
<dbReference type="InterPro" id="IPR052160">
    <property type="entry name" value="Gypsy_RT_Integrase-like"/>
</dbReference>
<dbReference type="EMBL" id="CAJVPI010000923">
    <property type="protein sequence ID" value="CAG8582642.1"/>
    <property type="molecule type" value="Genomic_DNA"/>
</dbReference>
<organism evidence="2 3">
    <name type="scientific">Paraglomus brasilianum</name>
    <dbReference type="NCBI Taxonomy" id="144538"/>
    <lineage>
        <taxon>Eukaryota</taxon>
        <taxon>Fungi</taxon>
        <taxon>Fungi incertae sedis</taxon>
        <taxon>Mucoromycota</taxon>
        <taxon>Glomeromycotina</taxon>
        <taxon>Glomeromycetes</taxon>
        <taxon>Paraglomerales</taxon>
        <taxon>Paraglomeraceae</taxon>
        <taxon>Paraglomus</taxon>
    </lineage>
</organism>
<sequence>MSTAFHLQTNGQTERLNRALEEMLRIYTTYKQDQWDEYLPAAEFAYNNSKQISTGFTPFELDTGQHPHTPITLAKRTTTNVPVANDFIEHWNIMLKIAKDHLREAQERQTKYGQYHLTAEQGDQVLLSMKNTNNPPQKS</sequence>
<keyword evidence="3" id="KW-1185">Reference proteome</keyword>
<name>A0A9N9BVL9_9GLOM</name>
<feature type="domain" description="Integrase catalytic" evidence="1">
    <location>
        <begin position="1"/>
        <end position="66"/>
    </location>
</feature>
<gene>
    <name evidence="2" type="ORF">PBRASI_LOCUS6702</name>
</gene>
<accession>A0A9N9BVL9</accession>
<dbReference type="GO" id="GO:0005634">
    <property type="term" value="C:nucleus"/>
    <property type="evidence" value="ECO:0007669"/>
    <property type="project" value="UniProtKB-ARBA"/>
</dbReference>
<dbReference type="GO" id="GO:0003676">
    <property type="term" value="F:nucleic acid binding"/>
    <property type="evidence" value="ECO:0007669"/>
    <property type="project" value="InterPro"/>
</dbReference>
<reference evidence="2" key="1">
    <citation type="submission" date="2021-06" db="EMBL/GenBank/DDBJ databases">
        <authorList>
            <person name="Kallberg Y."/>
            <person name="Tangrot J."/>
            <person name="Rosling A."/>
        </authorList>
    </citation>
    <scope>NUCLEOTIDE SEQUENCE</scope>
    <source>
        <strain evidence="2">BR232B</strain>
    </source>
</reference>
<proteinExistence type="predicted"/>
<dbReference type="OrthoDB" id="2447315at2759"/>
<dbReference type="SUPFAM" id="SSF53098">
    <property type="entry name" value="Ribonuclease H-like"/>
    <property type="match status" value="1"/>
</dbReference>
<dbReference type="Gene3D" id="3.30.420.10">
    <property type="entry name" value="Ribonuclease H-like superfamily/Ribonuclease H"/>
    <property type="match status" value="1"/>
</dbReference>
<dbReference type="InterPro" id="IPR036397">
    <property type="entry name" value="RNaseH_sf"/>
</dbReference>